<keyword evidence="2" id="KW-1185">Reference proteome</keyword>
<organism evidence="1 2">
    <name type="scientific">Skermanella aerolata</name>
    <dbReference type="NCBI Taxonomy" id="393310"/>
    <lineage>
        <taxon>Bacteria</taxon>
        <taxon>Pseudomonadati</taxon>
        <taxon>Pseudomonadota</taxon>
        <taxon>Alphaproteobacteria</taxon>
        <taxon>Rhodospirillales</taxon>
        <taxon>Azospirillaceae</taxon>
        <taxon>Skermanella</taxon>
    </lineage>
</organism>
<protein>
    <recommendedName>
        <fullName evidence="3">DUF3126 domain-containing protein</fullName>
    </recommendedName>
</protein>
<reference evidence="1 2" key="1">
    <citation type="submission" date="2019-07" db="EMBL/GenBank/DDBJ databases">
        <title>Whole genome shotgun sequence of Skermanella aerolata NBRC 106429.</title>
        <authorList>
            <person name="Hosoyama A."/>
            <person name="Uohara A."/>
            <person name="Ohji S."/>
            <person name="Ichikawa N."/>
        </authorList>
    </citation>
    <scope>NUCLEOTIDE SEQUENCE [LARGE SCALE GENOMIC DNA]</scope>
    <source>
        <strain evidence="1 2">NBRC 106429</strain>
    </source>
</reference>
<gene>
    <name evidence="1" type="ORF">SAE02_55420</name>
</gene>
<evidence type="ECO:0000313" key="2">
    <source>
        <dbReference type="Proteomes" id="UP000321523"/>
    </source>
</evidence>
<dbReference type="Pfam" id="PF11324">
    <property type="entry name" value="DUF3126"/>
    <property type="match status" value="1"/>
</dbReference>
<accession>A0A512DY56</accession>
<sequence>MRNGLRCSNTEGQPDAVLPKRCIIIGYEPPQLYVETVMTPNEIARVQDYLRRTFGNDRITIVPPPKRGAPIEMLIGDEFIGVVHRDEDEGEVSYDLHITILSEDLPPASAVPAGTKGKPTR</sequence>
<proteinExistence type="predicted"/>
<dbReference type="Proteomes" id="UP000321523">
    <property type="component" value="Unassembled WGS sequence"/>
</dbReference>
<comment type="caution">
    <text evidence="1">The sequence shown here is derived from an EMBL/GenBank/DDBJ whole genome shotgun (WGS) entry which is preliminary data.</text>
</comment>
<evidence type="ECO:0008006" key="3">
    <source>
        <dbReference type="Google" id="ProtNLM"/>
    </source>
</evidence>
<dbReference type="InterPro" id="IPR021473">
    <property type="entry name" value="DUF3126"/>
</dbReference>
<dbReference type="RefSeq" id="WP_308518292.1">
    <property type="nucleotide sequence ID" value="NZ_BJYZ01000027.1"/>
</dbReference>
<dbReference type="AlphaFoldDB" id="A0A512DY56"/>
<dbReference type="EMBL" id="BJYZ01000027">
    <property type="protein sequence ID" value="GEO41394.1"/>
    <property type="molecule type" value="Genomic_DNA"/>
</dbReference>
<name>A0A512DY56_9PROT</name>
<evidence type="ECO:0000313" key="1">
    <source>
        <dbReference type="EMBL" id="GEO41394.1"/>
    </source>
</evidence>